<dbReference type="eggNOG" id="COG1999">
    <property type="taxonomic scope" value="Bacteria"/>
</dbReference>
<feature type="binding site" evidence="3">
    <location>
        <position position="99"/>
    </location>
    <ligand>
        <name>Cu cation</name>
        <dbReference type="ChEBI" id="CHEBI:23378"/>
    </ligand>
</feature>
<evidence type="ECO:0000313" key="7">
    <source>
        <dbReference type="EMBL" id="MDT8331483.1"/>
    </source>
</evidence>
<dbReference type="STRING" id="257708.RGI145_12785"/>
<dbReference type="CDD" id="cd02968">
    <property type="entry name" value="SCO"/>
    <property type="match status" value="1"/>
</dbReference>
<dbReference type="Proteomes" id="UP000185494">
    <property type="component" value="Chromosome 1"/>
</dbReference>
<evidence type="ECO:0000313" key="9">
    <source>
        <dbReference type="Proteomes" id="UP001258945"/>
    </source>
</evidence>
<accession>A0A1L7AGN4</accession>
<sequence length="223" mass="23953">MMRAFRILIAVLVLVLAGGWAFAWFQREPGESWPDSFARLVTRQQGPARPMVASPNAVTLPSGARIGGDFALTDQTGKPVTEASYRGKAVLIFFGFTHCPDVCPTELSTLATAMDQLGPDAARVQPLFITVDPERDTPEKLADYVGLFHPALAGLTGTPEQIAQVAKAYRVYYAKVTPPGASDYLMDHSAFVYLLGPDGALRGMFRPGATPEELAAAARQVLG</sequence>
<dbReference type="AlphaFoldDB" id="A0A1L7AGN4"/>
<proteinExistence type="inferred from homology"/>
<evidence type="ECO:0000259" key="5">
    <source>
        <dbReference type="PROSITE" id="PS51352"/>
    </source>
</evidence>
<dbReference type="Pfam" id="PF02630">
    <property type="entry name" value="SCO1-SenC"/>
    <property type="match status" value="1"/>
</dbReference>
<reference evidence="7" key="3">
    <citation type="submission" date="2023-09" db="EMBL/GenBank/DDBJ databases">
        <authorList>
            <person name="Schober I."/>
            <person name="Bunk B."/>
        </authorList>
    </citation>
    <scope>NUCLEOTIDE SEQUENCE</scope>
    <source>
        <strain evidence="7">DSM 103800</strain>
    </source>
</reference>
<comment type="similarity">
    <text evidence="1">Belongs to the SCO1/2 family.</text>
</comment>
<feature type="domain" description="Thioredoxin" evidence="5">
    <location>
        <begin position="61"/>
        <end position="223"/>
    </location>
</feature>
<dbReference type="PANTHER" id="PTHR12151:SF25">
    <property type="entry name" value="LINALOOL DEHYDRATASE_ISOMERASE DOMAIN-CONTAINING PROTEIN"/>
    <property type="match status" value="1"/>
</dbReference>
<dbReference type="FunFam" id="3.40.30.10:FF:000013">
    <property type="entry name" value="Blast:Protein SCO1 homolog, mitochondrial"/>
    <property type="match status" value="1"/>
</dbReference>
<name>A0A1L7AGN4_9PROT</name>
<dbReference type="SUPFAM" id="SSF52833">
    <property type="entry name" value="Thioredoxin-like"/>
    <property type="match status" value="1"/>
</dbReference>
<feature type="binding site" evidence="3">
    <location>
        <position position="103"/>
    </location>
    <ligand>
        <name>Cu cation</name>
        <dbReference type="ChEBI" id="CHEBI:23378"/>
    </ligand>
</feature>
<gene>
    <name evidence="6" type="ORF">RGI145_12785</name>
    <name evidence="7" type="ORF">RQ831_10490</name>
</gene>
<evidence type="ECO:0000313" key="6">
    <source>
        <dbReference type="EMBL" id="APT57859.1"/>
    </source>
</evidence>
<evidence type="ECO:0000256" key="2">
    <source>
        <dbReference type="ARBA" id="ARBA00023008"/>
    </source>
</evidence>
<dbReference type="GO" id="GO:0046872">
    <property type="term" value="F:metal ion binding"/>
    <property type="evidence" value="ECO:0007669"/>
    <property type="project" value="UniProtKB-KW"/>
</dbReference>
<evidence type="ECO:0000256" key="4">
    <source>
        <dbReference type="PIRSR" id="PIRSR603782-2"/>
    </source>
</evidence>
<keyword evidence="9" id="KW-1185">Reference proteome</keyword>
<dbReference type="KEGG" id="rgi:RGI145_12785"/>
<dbReference type="EMBL" id="CP015583">
    <property type="protein sequence ID" value="APT57859.1"/>
    <property type="molecule type" value="Genomic_DNA"/>
</dbReference>
<reference evidence="6 8" key="1">
    <citation type="submission" date="2016-05" db="EMBL/GenBank/DDBJ databases">
        <title>Complete Genome and Methylome Analysis of Psychrotrophic Bacterial Isolates from Antarctic Lake Untersee.</title>
        <authorList>
            <person name="Fomenkov A."/>
            <person name="Akimov V.N."/>
            <person name="Vasilyeva L.V."/>
            <person name="Andersen D."/>
            <person name="Vincze T."/>
            <person name="Roberts R.J."/>
        </authorList>
    </citation>
    <scope>NUCLEOTIDE SEQUENCE [LARGE SCALE GENOMIC DNA]</scope>
    <source>
        <strain evidence="6 8">U14-5</strain>
    </source>
</reference>
<dbReference type="EMBL" id="JAVVDO010000014">
    <property type="protein sequence ID" value="MDT8331483.1"/>
    <property type="molecule type" value="Genomic_DNA"/>
</dbReference>
<dbReference type="RefSeq" id="WP_075798673.1">
    <property type="nucleotide sequence ID" value="NZ_CP015583.1"/>
</dbReference>
<dbReference type="InterPro" id="IPR013766">
    <property type="entry name" value="Thioredoxin_domain"/>
</dbReference>
<dbReference type="Proteomes" id="UP001258945">
    <property type="component" value="Unassembled WGS sequence"/>
</dbReference>
<protein>
    <submittedName>
        <fullName evidence="6">Photosynthetic protein synthase II</fullName>
    </submittedName>
    <submittedName>
        <fullName evidence="7">SCO family protein</fullName>
    </submittedName>
</protein>
<dbReference type="PROSITE" id="PS51352">
    <property type="entry name" value="THIOREDOXIN_2"/>
    <property type="match status" value="1"/>
</dbReference>
<evidence type="ECO:0000313" key="8">
    <source>
        <dbReference type="Proteomes" id="UP000185494"/>
    </source>
</evidence>
<dbReference type="PANTHER" id="PTHR12151">
    <property type="entry name" value="ELECTRON TRANSPORT PROTIN SCO1/SENC FAMILY MEMBER"/>
    <property type="match status" value="1"/>
</dbReference>
<keyword evidence="4" id="KW-1015">Disulfide bond</keyword>
<keyword evidence="3" id="KW-0479">Metal-binding</keyword>
<dbReference type="Gene3D" id="3.40.30.10">
    <property type="entry name" value="Glutaredoxin"/>
    <property type="match status" value="1"/>
</dbReference>
<evidence type="ECO:0000256" key="3">
    <source>
        <dbReference type="PIRSR" id="PIRSR603782-1"/>
    </source>
</evidence>
<reference evidence="7 9" key="2">
    <citation type="journal article" date="2019" name="Microb. Pathog.">
        <title>Comparison of VITEK 2, MALDI-TOF MS, 16S rRNA gene sequencing, and whole-genome sequencing for identification of Roseomonas mucosa.</title>
        <authorList>
            <person name="Rudolph W.W."/>
            <person name="Gunzer F."/>
            <person name="Trauth M."/>
            <person name="Bunk B."/>
            <person name="Bigge R."/>
            <person name="Schrottner P."/>
        </authorList>
    </citation>
    <scope>NUCLEOTIDE SEQUENCE [LARGE SCALE GENOMIC DNA]</scope>
    <source>
        <strain evidence="7 9">DSM 103800</strain>
    </source>
</reference>
<dbReference type="InterPro" id="IPR003782">
    <property type="entry name" value="SCO1/SenC"/>
</dbReference>
<keyword evidence="2 3" id="KW-0186">Copper</keyword>
<feature type="disulfide bond" description="Redox-active" evidence="4">
    <location>
        <begin position="99"/>
        <end position="103"/>
    </location>
</feature>
<evidence type="ECO:0000256" key="1">
    <source>
        <dbReference type="ARBA" id="ARBA00010996"/>
    </source>
</evidence>
<dbReference type="InterPro" id="IPR036249">
    <property type="entry name" value="Thioredoxin-like_sf"/>
</dbReference>
<feature type="binding site" evidence="3">
    <location>
        <position position="188"/>
    </location>
    <ligand>
        <name>Cu cation</name>
        <dbReference type="ChEBI" id="CHEBI:23378"/>
    </ligand>
</feature>
<organism evidence="6 8">
    <name type="scientific">Roseomonas gilardii</name>
    <dbReference type="NCBI Taxonomy" id="257708"/>
    <lineage>
        <taxon>Bacteria</taxon>
        <taxon>Pseudomonadati</taxon>
        <taxon>Pseudomonadota</taxon>
        <taxon>Alphaproteobacteria</taxon>
        <taxon>Acetobacterales</taxon>
        <taxon>Roseomonadaceae</taxon>
        <taxon>Roseomonas</taxon>
    </lineage>
</organism>